<reference evidence="3" key="1">
    <citation type="journal article" date="2019" name="Int. J. Syst. Evol. Microbiol.">
        <title>The Global Catalogue of Microorganisms (GCM) 10K type strain sequencing project: providing services to taxonomists for standard genome sequencing and annotation.</title>
        <authorList>
            <consortium name="The Broad Institute Genomics Platform"/>
            <consortium name="The Broad Institute Genome Sequencing Center for Infectious Disease"/>
            <person name="Wu L."/>
            <person name="Ma J."/>
        </authorList>
    </citation>
    <scope>NUCLEOTIDE SEQUENCE [LARGE SCALE GENOMIC DNA]</scope>
    <source>
        <strain evidence="3">JCM 18410</strain>
    </source>
</reference>
<dbReference type="RefSeq" id="WP_176150897.1">
    <property type="nucleotide sequence ID" value="NZ_BAABKC010000011.1"/>
</dbReference>
<gene>
    <name evidence="2" type="ORF">GCM10023336_08090</name>
</gene>
<dbReference type="PANTHER" id="PTHR40114">
    <property type="entry name" value="SLR0698 PROTEIN"/>
    <property type="match status" value="1"/>
</dbReference>
<protein>
    <submittedName>
        <fullName evidence="2">CYTH domain-containing protein</fullName>
    </submittedName>
</protein>
<accession>A0ABP9JUI3</accession>
<evidence type="ECO:0000313" key="2">
    <source>
        <dbReference type="EMBL" id="GAA5045003.1"/>
    </source>
</evidence>
<sequence length="158" mass="17490">MPLEIERKFLLVPGELPPTTATEPIEQGYLAVTEEGVEVRLRRIAGQCVLGVKHGHGGLSRTEVECPLTDAEFEELWPATAGRRLVKTRYSVPVRDLVASVDVYAHELAGLRTVEVEFATEDAARAFTPPDWFGAEITGVREYKNRLLAVEGLPEVLH</sequence>
<dbReference type="InterPro" id="IPR023577">
    <property type="entry name" value="CYTH_domain"/>
</dbReference>
<dbReference type="Proteomes" id="UP001500124">
    <property type="component" value="Unassembled WGS sequence"/>
</dbReference>
<dbReference type="Gene3D" id="2.40.320.10">
    <property type="entry name" value="Hypothetical Protein Pfu-838710-001"/>
    <property type="match status" value="1"/>
</dbReference>
<feature type="domain" description="CYTH" evidence="1">
    <location>
        <begin position="2"/>
        <end position="151"/>
    </location>
</feature>
<keyword evidence="3" id="KW-1185">Reference proteome</keyword>
<evidence type="ECO:0000259" key="1">
    <source>
        <dbReference type="SMART" id="SM01118"/>
    </source>
</evidence>
<comment type="caution">
    <text evidence="2">The sequence shown here is derived from an EMBL/GenBank/DDBJ whole genome shotgun (WGS) entry which is preliminary data.</text>
</comment>
<dbReference type="SMART" id="SM01118">
    <property type="entry name" value="CYTH"/>
    <property type="match status" value="1"/>
</dbReference>
<organism evidence="2 3">
    <name type="scientific">Streptomyces similanensis</name>
    <dbReference type="NCBI Taxonomy" id="1274988"/>
    <lineage>
        <taxon>Bacteria</taxon>
        <taxon>Bacillati</taxon>
        <taxon>Actinomycetota</taxon>
        <taxon>Actinomycetes</taxon>
        <taxon>Kitasatosporales</taxon>
        <taxon>Streptomycetaceae</taxon>
        <taxon>Streptomyces</taxon>
    </lineage>
</organism>
<dbReference type="PIRSF" id="PIRSF016487">
    <property type="entry name" value="CYTH_UCP016487"/>
    <property type="match status" value="1"/>
</dbReference>
<dbReference type="SUPFAM" id="SSF55154">
    <property type="entry name" value="CYTH-like phosphatases"/>
    <property type="match status" value="1"/>
</dbReference>
<name>A0ABP9JUI3_9ACTN</name>
<dbReference type="InterPro" id="IPR012042">
    <property type="entry name" value="NeuTTM/CthTTM-like"/>
</dbReference>
<proteinExistence type="predicted"/>
<dbReference type="PANTHER" id="PTHR40114:SF1">
    <property type="entry name" value="SLR0698 PROTEIN"/>
    <property type="match status" value="1"/>
</dbReference>
<dbReference type="InterPro" id="IPR033469">
    <property type="entry name" value="CYTH-like_dom_sf"/>
</dbReference>
<evidence type="ECO:0000313" key="3">
    <source>
        <dbReference type="Proteomes" id="UP001500124"/>
    </source>
</evidence>
<dbReference type="EMBL" id="BAABKC010000011">
    <property type="protein sequence ID" value="GAA5045003.1"/>
    <property type="molecule type" value="Genomic_DNA"/>
</dbReference>